<proteinExistence type="predicted"/>
<sequence>MQAIQLARWRVLLFPLLALTSRCYSSDENLEGCPYHGYTDLYLALQYSLPNHLHAGAPVSRVVEAIAQPCIPAKAECSHSQLAQPLNNLFASDKR</sequence>
<dbReference type="AlphaFoldDB" id="A0A1J7IZ36"/>
<evidence type="ECO:0000313" key="3">
    <source>
        <dbReference type="Proteomes" id="UP000182658"/>
    </source>
</evidence>
<keyword evidence="3" id="KW-1185">Reference proteome</keyword>
<evidence type="ECO:0000313" key="2">
    <source>
        <dbReference type="EMBL" id="OIW22148.1"/>
    </source>
</evidence>
<protein>
    <recommendedName>
        <fullName evidence="4">Secreted protein</fullName>
    </recommendedName>
</protein>
<keyword evidence="1" id="KW-0732">Signal</keyword>
<dbReference type="InParanoid" id="A0A1J7IZ36"/>
<dbReference type="EMBL" id="KV875149">
    <property type="protein sequence ID" value="OIW22148.1"/>
    <property type="molecule type" value="Genomic_DNA"/>
</dbReference>
<reference evidence="2 3" key="1">
    <citation type="submission" date="2016-10" db="EMBL/GenBank/DDBJ databases">
        <title>Draft genome sequence of Coniochaeta ligniaria NRRL30616, a lignocellulolytic fungus for bioabatement of inhibitors in plant biomass hydrolysates.</title>
        <authorList>
            <consortium name="DOE Joint Genome Institute"/>
            <person name="Jimenez D.J."/>
            <person name="Hector R.E."/>
            <person name="Riley R."/>
            <person name="Sun H."/>
            <person name="Grigoriev I.V."/>
            <person name="Van Elsas J.D."/>
            <person name="Nichols N.N."/>
        </authorList>
    </citation>
    <scope>NUCLEOTIDE SEQUENCE [LARGE SCALE GENOMIC DNA]</scope>
    <source>
        <strain evidence="2 3">NRRL 30616</strain>
    </source>
</reference>
<feature type="signal peptide" evidence="1">
    <location>
        <begin position="1"/>
        <end position="25"/>
    </location>
</feature>
<evidence type="ECO:0008006" key="4">
    <source>
        <dbReference type="Google" id="ProtNLM"/>
    </source>
</evidence>
<name>A0A1J7IZ36_9PEZI</name>
<organism evidence="2 3">
    <name type="scientific">Coniochaeta ligniaria NRRL 30616</name>
    <dbReference type="NCBI Taxonomy" id="1408157"/>
    <lineage>
        <taxon>Eukaryota</taxon>
        <taxon>Fungi</taxon>
        <taxon>Dikarya</taxon>
        <taxon>Ascomycota</taxon>
        <taxon>Pezizomycotina</taxon>
        <taxon>Sordariomycetes</taxon>
        <taxon>Sordariomycetidae</taxon>
        <taxon>Coniochaetales</taxon>
        <taxon>Coniochaetaceae</taxon>
        <taxon>Coniochaeta</taxon>
    </lineage>
</organism>
<accession>A0A1J7IZ36</accession>
<gene>
    <name evidence="2" type="ORF">CONLIGDRAFT_368098</name>
</gene>
<evidence type="ECO:0000256" key="1">
    <source>
        <dbReference type="SAM" id="SignalP"/>
    </source>
</evidence>
<feature type="chain" id="PRO_5012588753" description="Secreted protein" evidence="1">
    <location>
        <begin position="26"/>
        <end position="95"/>
    </location>
</feature>
<dbReference type="Proteomes" id="UP000182658">
    <property type="component" value="Unassembled WGS sequence"/>
</dbReference>